<dbReference type="RefSeq" id="WP_382410005.1">
    <property type="nucleotide sequence ID" value="NZ_JBHSGU010000009.1"/>
</dbReference>
<dbReference type="EC" id="2.5.1.75" evidence="10"/>
<name>A0ABV9LZ59_9ALTE</name>
<feature type="site" description="Interaction with substrate tRNA" evidence="10">
    <location>
        <position position="115"/>
    </location>
</feature>
<dbReference type="InterPro" id="IPR018022">
    <property type="entry name" value="IPT"/>
</dbReference>
<keyword evidence="4 10" id="KW-0808">Transferase</keyword>
<gene>
    <name evidence="10 14" type="primary">miaA</name>
    <name evidence="14" type="ORF">ACFO4O_14755</name>
</gene>
<keyword evidence="7 10" id="KW-0067">ATP-binding</keyword>
<evidence type="ECO:0000256" key="3">
    <source>
        <dbReference type="ARBA" id="ARBA00005842"/>
    </source>
</evidence>
<evidence type="ECO:0000256" key="10">
    <source>
        <dbReference type="HAMAP-Rule" id="MF_00185"/>
    </source>
</evidence>
<protein>
    <recommendedName>
        <fullName evidence="10">tRNA dimethylallyltransferase</fullName>
        <ecNumber evidence="10">2.5.1.75</ecNumber>
    </recommendedName>
    <alternativeName>
        <fullName evidence="10">Dimethylallyl diphosphate:tRNA dimethylallyltransferase</fullName>
        <shortName evidence="10">DMAPP:tRNA dimethylallyltransferase</shortName>
        <shortName evidence="10">DMATase</shortName>
    </alternativeName>
    <alternativeName>
        <fullName evidence="10">Isopentenyl-diphosphate:tRNA isopentenyltransferase</fullName>
        <shortName evidence="10">IPP transferase</shortName>
        <shortName evidence="10">IPPT</shortName>
        <shortName evidence="10">IPTase</shortName>
    </alternativeName>
</protein>
<dbReference type="Proteomes" id="UP001595897">
    <property type="component" value="Unassembled WGS sequence"/>
</dbReference>
<evidence type="ECO:0000256" key="6">
    <source>
        <dbReference type="ARBA" id="ARBA00022741"/>
    </source>
</evidence>
<reference evidence="15" key="1">
    <citation type="journal article" date="2019" name="Int. J. Syst. Evol. Microbiol.">
        <title>The Global Catalogue of Microorganisms (GCM) 10K type strain sequencing project: providing services to taxonomists for standard genome sequencing and annotation.</title>
        <authorList>
            <consortium name="The Broad Institute Genomics Platform"/>
            <consortium name="The Broad Institute Genome Sequencing Center for Infectious Disease"/>
            <person name="Wu L."/>
            <person name="Ma J."/>
        </authorList>
    </citation>
    <scope>NUCLEOTIDE SEQUENCE [LARGE SCALE GENOMIC DNA]</scope>
    <source>
        <strain evidence="15">KACC 12507</strain>
    </source>
</reference>
<keyword evidence="15" id="KW-1185">Reference proteome</keyword>
<accession>A0ABV9LZ59</accession>
<comment type="cofactor">
    <cofactor evidence="1 10">
        <name>Mg(2+)</name>
        <dbReference type="ChEBI" id="CHEBI:18420"/>
    </cofactor>
</comment>
<comment type="similarity">
    <text evidence="3 10 13">Belongs to the IPP transferase family.</text>
</comment>
<proteinExistence type="inferred from homology"/>
<comment type="function">
    <text evidence="2 10 12">Catalyzes the transfer of a dimethylallyl group onto the adenine at position 37 in tRNAs that read codons beginning with uridine, leading to the formation of N6-(dimethylallyl)adenosine (i(6)A).</text>
</comment>
<dbReference type="Gene3D" id="1.10.20.140">
    <property type="match status" value="1"/>
</dbReference>
<evidence type="ECO:0000313" key="15">
    <source>
        <dbReference type="Proteomes" id="UP001595897"/>
    </source>
</evidence>
<evidence type="ECO:0000256" key="7">
    <source>
        <dbReference type="ARBA" id="ARBA00022840"/>
    </source>
</evidence>
<dbReference type="EMBL" id="JBHSGU010000009">
    <property type="protein sequence ID" value="MFC4701424.1"/>
    <property type="molecule type" value="Genomic_DNA"/>
</dbReference>
<keyword evidence="6 10" id="KW-0547">Nucleotide-binding</keyword>
<evidence type="ECO:0000256" key="13">
    <source>
        <dbReference type="RuleBase" id="RU003785"/>
    </source>
</evidence>
<keyword evidence="8 10" id="KW-0460">Magnesium</keyword>
<comment type="caution">
    <text evidence="10">Lacks conserved residue(s) required for the propagation of feature annotation.</text>
</comment>
<evidence type="ECO:0000256" key="8">
    <source>
        <dbReference type="ARBA" id="ARBA00022842"/>
    </source>
</evidence>
<comment type="subunit">
    <text evidence="10">Monomer.</text>
</comment>
<dbReference type="InterPro" id="IPR027417">
    <property type="entry name" value="P-loop_NTPase"/>
</dbReference>
<feature type="site" description="Interaction with substrate tRNA" evidence="10">
    <location>
        <position position="93"/>
    </location>
</feature>
<feature type="binding site" evidence="10">
    <location>
        <begin position="2"/>
        <end position="9"/>
    </location>
    <ligand>
        <name>ATP</name>
        <dbReference type="ChEBI" id="CHEBI:30616"/>
    </ligand>
</feature>
<dbReference type="PANTHER" id="PTHR11088:SF60">
    <property type="entry name" value="TRNA DIMETHYLALLYLTRANSFERASE"/>
    <property type="match status" value="1"/>
</dbReference>
<evidence type="ECO:0000256" key="2">
    <source>
        <dbReference type="ARBA" id="ARBA00003213"/>
    </source>
</evidence>
<dbReference type="SUPFAM" id="SSF52540">
    <property type="entry name" value="P-loop containing nucleoside triphosphate hydrolases"/>
    <property type="match status" value="1"/>
</dbReference>
<feature type="binding site" evidence="10">
    <location>
        <begin position="4"/>
        <end position="9"/>
    </location>
    <ligand>
        <name>substrate</name>
    </ligand>
</feature>
<evidence type="ECO:0000256" key="5">
    <source>
        <dbReference type="ARBA" id="ARBA00022694"/>
    </source>
</evidence>
<dbReference type="Pfam" id="PF01715">
    <property type="entry name" value="IPPT"/>
    <property type="match status" value="1"/>
</dbReference>
<evidence type="ECO:0000256" key="4">
    <source>
        <dbReference type="ARBA" id="ARBA00022679"/>
    </source>
</evidence>
<dbReference type="NCBIfam" id="TIGR00174">
    <property type="entry name" value="miaA"/>
    <property type="match status" value="1"/>
</dbReference>
<comment type="caution">
    <text evidence="14">The sequence shown here is derived from an EMBL/GenBank/DDBJ whole genome shotgun (WGS) entry which is preliminary data.</text>
</comment>
<dbReference type="GO" id="GO:0052381">
    <property type="term" value="F:tRNA dimethylallyltransferase activity"/>
    <property type="evidence" value="ECO:0007669"/>
    <property type="project" value="UniProtKB-EC"/>
</dbReference>
<feature type="region of interest" description="Interaction with substrate tRNA" evidence="10">
    <location>
        <begin position="27"/>
        <end position="30"/>
    </location>
</feature>
<evidence type="ECO:0000256" key="1">
    <source>
        <dbReference type="ARBA" id="ARBA00001946"/>
    </source>
</evidence>
<keyword evidence="5 10" id="KW-0819">tRNA processing</keyword>
<evidence type="ECO:0000313" key="14">
    <source>
        <dbReference type="EMBL" id="MFC4701424.1"/>
    </source>
</evidence>
<comment type="catalytic activity">
    <reaction evidence="9 10 11">
        <text>adenosine(37) in tRNA + dimethylallyl diphosphate = N(6)-dimethylallyladenosine(37) in tRNA + diphosphate</text>
        <dbReference type="Rhea" id="RHEA:26482"/>
        <dbReference type="Rhea" id="RHEA-COMP:10162"/>
        <dbReference type="Rhea" id="RHEA-COMP:10375"/>
        <dbReference type="ChEBI" id="CHEBI:33019"/>
        <dbReference type="ChEBI" id="CHEBI:57623"/>
        <dbReference type="ChEBI" id="CHEBI:74411"/>
        <dbReference type="ChEBI" id="CHEBI:74415"/>
        <dbReference type="EC" id="2.5.1.75"/>
    </reaction>
</comment>
<dbReference type="InterPro" id="IPR039657">
    <property type="entry name" value="Dimethylallyltransferase"/>
</dbReference>
<dbReference type="Gene3D" id="3.40.50.300">
    <property type="entry name" value="P-loop containing nucleotide triphosphate hydrolases"/>
    <property type="match status" value="1"/>
</dbReference>
<dbReference type="PANTHER" id="PTHR11088">
    <property type="entry name" value="TRNA DIMETHYLALLYLTRANSFERASE"/>
    <property type="match status" value="1"/>
</dbReference>
<evidence type="ECO:0000256" key="12">
    <source>
        <dbReference type="RuleBase" id="RU003784"/>
    </source>
</evidence>
<sequence length="296" mass="33418">MGPTASGKTALAVALAQAIQGEVVSVDSALIYRDMNIGTAKPDIDEMQGIPHHLIDICSPQDSYSVAQFRDDAIACIDDVLGRNKIPILAGGTMMYFNALHQGISQIPSADMQVREQVQTMISEHGLAHVHAKLQEVDPISAAKIHQNDPQRLTRAMEVFISTNKPLSVWQQEKKPALEYDFYNFALMPNDRAFLHQRIATRFELMLEQGLVKELEMLLSKYDLNPDLPSMRSVGYRQVYSYLSGEYDYANMVEKGLAATRQLAKRQMTWLRGWEDTTFMDIQAHDLLRTIMKKVT</sequence>
<dbReference type="HAMAP" id="MF_00185">
    <property type="entry name" value="IPP_trans"/>
    <property type="match status" value="1"/>
</dbReference>
<feature type="region of interest" description="Interaction with substrate tRNA" evidence="10">
    <location>
        <begin position="151"/>
        <end position="155"/>
    </location>
</feature>
<evidence type="ECO:0000256" key="9">
    <source>
        <dbReference type="ARBA" id="ARBA00049563"/>
    </source>
</evidence>
<organism evidence="14 15">
    <name type="scientific">Glaciecola siphonariae</name>
    <dbReference type="NCBI Taxonomy" id="521012"/>
    <lineage>
        <taxon>Bacteria</taxon>
        <taxon>Pseudomonadati</taxon>
        <taxon>Pseudomonadota</taxon>
        <taxon>Gammaproteobacteria</taxon>
        <taxon>Alteromonadales</taxon>
        <taxon>Alteromonadaceae</taxon>
        <taxon>Glaciecola</taxon>
    </lineage>
</organism>
<evidence type="ECO:0000256" key="11">
    <source>
        <dbReference type="RuleBase" id="RU003783"/>
    </source>
</evidence>